<dbReference type="Proteomes" id="UP000596742">
    <property type="component" value="Unassembled WGS sequence"/>
</dbReference>
<dbReference type="InterPro" id="IPR005502">
    <property type="entry name" value="Ribosyl_crysJ1"/>
</dbReference>
<sequence>MDSYKEVDKQTEQQLSSCHRFDVKDHLNTETIERIKAAIYGQCIGDAIGLLTEFMTFAQASEHYGKYERLEYAMKINDGHRRRWETGDWTDDSDQMILLLECLIEDNGDVIPQSFASKLKNWVICGFRELGDKCGYGIGSLTMEVVHEPAFLTDPEKIANKVWENSGRFSAPNGGVMRTSIMGVHQFWDTEKVMENAVNMCTVTHYDQRCKASVVAVSVAISLMLRRKHYDGKHFNVSKIMHESFDRAGEYFNGPRARENAEELKMYMFCENIADLNLSEGESIGYTFKCVGAGFWAFKQDNFRKAIQTVVMNGTRVDRNDHENALMLLCKISFSCYFSIIPKFQKCYLVHGKSISHPIFNEILPITDVKQSRNF</sequence>
<dbReference type="InterPro" id="IPR050792">
    <property type="entry name" value="ADP-ribosylglycohydrolase"/>
</dbReference>
<feature type="binding site" evidence="1">
    <location>
        <position position="92"/>
    </location>
    <ligand>
        <name>Mg(2+)</name>
        <dbReference type="ChEBI" id="CHEBI:18420"/>
        <label>1</label>
    </ligand>
</feature>
<dbReference type="OrthoDB" id="2021138at2759"/>
<comment type="cofactor">
    <cofactor evidence="1">
        <name>Mg(2+)</name>
        <dbReference type="ChEBI" id="CHEBI:18420"/>
    </cofactor>
    <text evidence="1">Binds 2 magnesium ions per subunit.</text>
</comment>
<dbReference type="GO" id="GO:0046872">
    <property type="term" value="F:metal ion binding"/>
    <property type="evidence" value="ECO:0007669"/>
    <property type="project" value="UniProtKB-KW"/>
</dbReference>
<organism evidence="2 3">
    <name type="scientific">Mytilus galloprovincialis</name>
    <name type="common">Mediterranean mussel</name>
    <dbReference type="NCBI Taxonomy" id="29158"/>
    <lineage>
        <taxon>Eukaryota</taxon>
        <taxon>Metazoa</taxon>
        <taxon>Spiralia</taxon>
        <taxon>Lophotrochozoa</taxon>
        <taxon>Mollusca</taxon>
        <taxon>Bivalvia</taxon>
        <taxon>Autobranchia</taxon>
        <taxon>Pteriomorphia</taxon>
        <taxon>Mytilida</taxon>
        <taxon>Mytiloidea</taxon>
        <taxon>Mytilidae</taxon>
        <taxon>Mytilinae</taxon>
        <taxon>Mytilus</taxon>
    </lineage>
</organism>
<dbReference type="InterPro" id="IPR036705">
    <property type="entry name" value="Ribosyl_crysJ1_sf"/>
</dbReference>
<dbReference type="Gene3D" id="1.10.4080.10">
    <property type="entry name" value="ADP-ribosylation/Crystallin J1"/>
    <property type="match status" value="1"/>
</dbReference>
<evidence type="ECO:0000256" key="1">
    <source>
        <dbReference type="PIRSR" id="PIRSR605502-1"/>
    </source>
</evidence>
<feature type="binding site" evidence="1">
    <location>
        <position position="91"/>
    </location>
    <ligand>
        <name>Mg(2+)</name>
        <dbReference type="ChEBI" id="CHEBI:18420"/>
        <label>1</label>
    </ligand>
</feature>
<keyword evidence="3" id="KW-1185">Reference proteome</keyword>
<gene>
    <name evidence="2" type="ORF">MGAL_10B071086</name>
</gene>
<name>A0A8B6HGJ3_MYTGA</name>
<feature type="non-terminal residue" evidence="2">
    <location>
        <position position="375"/>
    </location>
</feature>
<dbReference type="Pfam" id="PF03747">
    <property type="entry name" value="ADP_ribosyl_GH"/>
    <property type="match status" value="1"/>
</dbReference>
<dbReference type="PANTHER" id="PTHR16222">
    <property type="entry name" value="ADP-RIBOSYLGLYCOHYDROLASE"/>
    <property type="match status" value="1"/>
</dbReference>
<evidence type="ECO:0000313" key="3">
    <source>
        <dbReference type="Proteomes" id="UP000596742"/>
    </source>
</evidence>
<reference evidence="2" key="1">
    <citation type="submission" date="2018-11" db="EMBL/GenBank/DDBJ databases">
        <authorList>
            <person name="Alioto T."/>
            <person name="Alioto T."/>
        </authorList>
    </citation>
    <scope>NUCLEOTIDE SEQUENCE</scope>
</reference>
<dbReference type="EMBL" id="UYJE01010008">
    <property type="protein sequence ID" value="VDI78871.1"/>
    <property type="molecule type" value="Genomic_DNA"/>
</dbReference>
<comment type="caution">
    <text evidence="2">The sequence shown here is derived from an EMBL/GenBank/DDBJ whole genome shotgun (WGS) entry which is preliminary data.</text>
</comment>
<dbReference type="AlphaFoldDB" id="A0A8B6HGJ3"/>
<protein>
    <submittedName>
        <fullName evidence="2">Uncharacterized protein</fullName>
    </submittedName>
</protein>
<proteinExistence type="predicted"/>
<accession>A0A8B6HGJ3</accession>
<dbReference type="SUPFAM" id="SSF101478">
    <property type="entry name" value="ADP-ribosylglycohydrolase"/>
    <property type="match status" value="1"/>
</dbReference>
<dbReference type="PANTHER" id="PTHR16222:SF40">
    <property type="entry name" value="ADP-RIBOSYLGLYCOHYDROLASE"/>
    <property type="match status" value="1"/>
</dbReference>
<evidence type="ECO:0000313" key="2">
    <source>
        <dbReference type="EMBL" id="VDI78871.1"/>
    </source>
</evidence>
<feature type="binding site" evidence="1">
    <location>
        <position position="90"/>
    </location>
    <ligand>
        <name>Mg(2+)</name>
        <dbReference type="ChEBI" id="CHEBI:18420"/>
        <label>1</label>
    </ligand>
</feature>
<keyword evidence="1" id="KW-0460">Magnesium</keyword>
<keyword evidence="1" id="KW-0479">Metal-binding</keyword>